<feature type="non-terminal residue" evidence="1">
    <location>
        <position position="367"/>
    </location>
</feature>
<dbReference type="EMBL" id="JANBUP010000095">
    <property type="protein sequence ID" value="KAJ2813156.1"/>
    <property type="molecule type" value="Genomic_DNA"/>
</dbReference>
<accession>A0ACC1LPG1</accession>
<proteinExistence type="predicted"/>
<evidence type="ECO:0000313" key="1">
    <source>
        <dbReference type="EMBL" id="KAJ2813156.1"/>
    </source>
</evidence>
<protein>
    <submittedName>
        <fullName evidence="1">Uncharacterized protein</fullName>
    </submittedName>
</protein>
<gene>
    <name evidence="1" type="ORF">H4S07_000893</name>
</gene>
<comment type="caution">
    <text evidence="1">The sequence shown here is derived from an EMBL/GenBank/DDBJ whole genome shotgun (WGS) entry which is preliminary data.</text>
</comment>
<name>A0ACC1LPG1_9FUNG</name>
<organism evidence="1 2">
    <name type="scientific">Coemansia furcata</name>
    <dbReference type="NCBI Taxonomy" id="417177"/>
    <lineage>
        <taxon>Eukaryota</taxon>
        <taxon>Fungi</taxon>
        <taxon>Fungi incertae sedis</taxon>
        <taxon>Zoopagomycota</taxon>
        <taxon>Kickxellomycotina</taxon>
        <taxon>Kickxellomycetes</taxon>
        <taxon>Kickxellales</taxon>
        <taxon>Kickxellaceae</taxon>
        <taxon>Coemansia</taxon>
    </lineage>
</organism>
<dbReference type="Proteomes" id="UP001140096">
    <property type="component" value="Unassembled WGS sequence"/>
</dbReference>
<sequence>MVPAISTTDPPVPSNNFAQRNGSYADVTRNYRPASNQLPRYDSNAPRYNSNAPRYNSNAPRYSNNAPRFTPQRESLSSKMNRQLNTDEGLQTMTLYVPLPATKYDRISTVTLHVLNALNLSDIAPGSREYPIYHVHSEVERLGVSLAKIDLTSELLHHPLQSDGISLPWTYVNGAIPTPITICNATRCEPVRLEAALQEYGSIHHLTRISHPGAPHSGNWSAVLVLKQDKTLPLSITFHGQTNPMKILPFSNAPMCPTCLQADPDACQCPLPACHPSRTMPVPDAQVQAQPLPNAVPMPTTTTTPAPAPEMAPLPNHPPAADTGNTAAPSTTTAPSEPVPDNTMDVDNQDNEAPAQTTSMPAEANPA</sequence>
<evidence type="ECO:0000313" key="2">
    <source>
        <dbReference type="Proteomes" id="UP001140096"/>
    </source>
</evidence>
<reference evidence="1" key="1">
    <citation type="submission" date="2022-07" db="EMBL/GenBank/DDBJ databases">
        <title>Phylogenomic reconstructions and comparative analyses of Kickxellomycotina fungi.</title>
        <authorList>
            <person name="Reynolds N.K."/>
            <person name="Stajich J.E."/>
            <person name="Barry K."/>
            <person name="Grigoriev I.V."/>
            <person name="Crous P."/>
            <person name="Smith M.E."/>
        </authorList>
    </citation>
    <scope>NUCLEOTIDE SEQUENCE</scope>
    <source>
        <strain evidence="1">CBS 102833</strain>
    </source>
</reference>
<keyword evidence="2" id="KW-1185">Reference proteome</keyword>